<protein>
    <submittedName>
        <fullName evidence="2">Uncharacterized protein</fullName>
    </submittedName>
</protein>
<accession>A0A163CRL4</accession>
<dbReference type="RefSeq" id="WP_066310869.1">
    <property type="nucleotide sequence ID" value="NZ_CANLSS010000021.1"/>
</dbReference>
<keyword evidence="1" id="KW-0812">Transmembrane</keyword>
<feature type="transmembrane region" description="Helical" evidence="1">
    <location>
        <begin position="6"/>
        <end position="26"/>
    </location>
</feature>
<sequence length="174" mass="20085">MNIEVIPLVISLIPAILITLVSVYFFKLHTSNEEKRRRFLLYRENQKEALPLKLQAYERIALFLERISPGKLLQRMEPVGDNKKNYEVLLIHAIDQEYEHNLTQQIYISDECWNTVKTAKNAIISLIRKVTLDETVDSTDRMREIILTTVIEKGSPSEIALAAVKSDVNDLFSI</sequence>
<reference evidence="2 3" key="1">
    <citation type="submission" date="2016-01" db="EMBL/GenBank/DDBJ databases">
        <title>The draft genome sequence of Aquimarina sp. RZW4-3-2.</title>
        <authorList>
            <person name="Wang Y."/>
        </authorList>
    </citation>
    <scope>NUCLEOTIDE SEQUENCE [LARGE SCALE GENOMIC DNA]</scope>
    <source>
        <strain evidence="2 3">RZW4-3-2</strain>
    </source>
</reference>
<organism evidence="2 3">
    <name type="scientific">Aquimarina aggregata</name>
    <dbReference type="NCBI Taxonomy" id="1642818"/>
    <lineage>
        <taxon>Bacteria</taxon>
        <taxon>Pseudomonadati</taxon>
        <taxon>Bacteroidota</taxon>
        <taxon>Flavobacteriia</taxon>
        <taxon>Flavobacteriales</taxon>
        <taxon>Flavobacteriaceae</taxon>
        <taxon>Aquimarina</taxon>
    </lineage>
</organism>
<dbReference type="Pfam" id="PF25589">
    <property type="entry name" value="DUF7935"/>
    <property type="match status" value="1"/>
</dbReference>
<evidence type="ECO:0000313" key="3">
    <source>
        <dbReference type="Proteomes" id="UP000076715"/>
    </source>
</evidence>
<evidence type="ECO:0000313" key="2">
    <source>
        <dbReference type="EMBL" id="KZS42691.1"/>
    </source>
</evidence>
<keyword evidence="1" id="KW-1133">Transmembrane helix</keyword>
<name>A0A163CRL4_9FLAO</name>
<keyword evidence="1" id="KW-0472">Membrane</keyword>
<evidence type="ECO:0000256" key="1">
    <source>
        <dbReference type="SAM" id="Phobius"/>
    </source>
</evidence>
<dbReference type="EMBL" id="LQRT01000002">
    <property type="protein sequence ID" value="KZS42691.1"/>
    <property type="molecule type" value="Genomic_DNA"/>
</dbReference>
<dbReference type="OrthoDB" id="1493032at2"/>
<dbReference type="Proteomes" id="UP000076715">
    <property type="component" value="Unassembled WGS sequence"/>
</dbReference>
<proteinExistence type="predicted"/>
<dbReference type="STRING" id="1642818.AWE51_04370"/>
<gene>
    <name evidence="2" type="ORF">AWE51_04370</name>
</gene>
<keyword evidence="3" id="KW-1185">Reference proteome</keyword>
<comment type="caution">
    <text evidence="2">The sequence shown here is derived from an EMBL/GenBank/DDBJ whole genome shotgun (WGS) entry which is preliminary data.</text>
</comment>
<dbReference type="InterPro" id="IPR057695">
    <property type="entry name" value="DUF7935"/>
</dbReference>
<dbReference type="AlphaFoldDB" id="A0A163CRL4"/>